<proteinExistence type="predicted"/>
<dbReference type="EMBL" id="CACRSU010000014">
    <property type="protein sequence ID" value="VYT03756.1"/>
    <property type="molecule type" value="Genomic_DNA"/>
</dbReference>
<sequence length="103" mass="12253">MQLILSKDNKSSYRRGISQLLFIMTESLVNRFIFTSENPCSPDSFIWKQSVSQESNVQRPFRCKVNGCLQTFALFYNPIILNEEAYSHLFRYFCNRNSWLTFF</sequence>
<name>A0A6N2TJS4_9BACE</name>
<gene>
    <name evidence="1" type="ORF">BILFYP9_01538</name>
</gene>
<protein>
    <submittedName>
        <fullName evidence="1">Uncharacterized protein</fullName>
    </submittedName>
</protein>
<accession>A0A6N2TJS4</accession>
<organism evidence="1">
    <name type="scientific">Bacteroides intestinalis</name>
    <dbReference type="NCBI Taxonomy" id="329854"/>
    <lineage>
        <taxon>Bacteria</taxon>
        <taxon>Pseudomonadati</taxon>
        <taxon>Bacteroidota</taxon>
        <taxon>Bacteroidia</taxon>
        <taxon>Bacteroidales</taxon>
        <taxon>Bacteroidaceae</taxon>
        <taxon>Bacteroides</taxon>
    </lineage>
</organism>
<reference evidence="1" key="1">
    <citation type="submission" date="2019-11" db="EMBL/GenBank/DDBJ databases">
        <authorList>
            <person name="Feng L."/>
        </authorList>
    </citation>
    <scope>NUCLEOTIDE SEQUENCE</scope>
    <source>
        <strain evidence="1">BintestinalisLFYP9</strain>
    </source>
</reference>
<evidence type="ECO:0000313" key="1">
    <source>
        <dbReference type="EMBL" id="VYT03756.1"/>
    </source>
</evidence>
<dbReference type="AlphaFoldDB" id="A0A6N2TJS4"/>